<dbReference type="InterPro" id="IPR018484">
    <property type="entry name" value="FGGY_N"/>
</dbReference>
<dbReference type="RefSeq" id="XP_062713165.1">
    <property type="nucleotide sequence ID" value="XM_062857181.1"/>
</dbReference>
<dbReference type="PANTHER" id="PTHR10196:SF40">
    <property type="entry name" value="GLYCEROL KINASE"/>
    <property type="match status" value="1"/>
</dbReference>
<protein>
    <recommendedName>
        <fullName evidence="5">Carbohydrate kinase FGGY N-terminal domain-containing protein</fullName>
    </recommendedName>
</protein>
<dbReference type="Proteomes" id="UP000069940">
    <property type="component" value="Unassembled WGS sequence"/>
</dbReference>
<organism evidence="6 7">
    <name type="scientific">Aedes albopictus</name>
    <name type="common">Asian tiger mosquito</name>
    <name type="synonym">Stegomyia albopicta</name>
    <dbReference type="NCBI Taxonomy" id="7160"/>
    <lineage>
        <taxon>Eukaryota</taxon>
        <taxon>Metazoa</taxon>
        <taxon>Ecdysozoa</taxon>
        <taxon>Arthropoda</taxon>
        <taxon>Hexapoda</taxon>
        <taxon>Insecta</taxon>
        <taxon>Pterygota</taxon>
        <taxon>Neoptera</taxon>
        <taxon>Endopterygota</taxon>
        <taxon>Diptera</taxon>
        <taxon>Nematocera</taxon>
        <taxon>Culicoidea</taxon>
        <taxon>Culicidae</taxon>
        <taxon>Culicinae</taxon>
        <taxon>Aedini</taxon>
        <taxon>Aedes</taxon>
        <taxon>Stegomyia</taxon>
    </lineage>
</organism>
<comment type="similarity">
    <text evidence="1">Belongs to the FGGY kinase family.</text>
</comment>
<dbReference type="Pfam" id="PF00370">
    <property type="entry name" value="FGGY_N"/>
    <property type="match status" value="1"/>
</dbReference>
<dbReference type="Gene3D" id="3.30.420.40">
    <property type="match status" value="2"/>
</dbReference>
<dbReference type="SUPFAM" id="SSF53067">
    <property type="entry name" value="Actin-like ATPase domain"/>
    <property type="match status" value="2"/>
</dbReference>
<evidence type="ECO:0000259" key="5">
    <source>
        <dbReference type="Pfam" id="PF00370"/>
    </source>
</evidence>
<feature type="region of interest" description="Disordered" evidence="4">
    <location>
        <begin position="358"/>
        <end position="386"/>
    </location>
</feature>
<keyword evidence="3" id="KW-0418">Kinase</keyword>
<evidence type="ECO:0000256" key="3">
    <source>
        <dbReference type="ARBA" id="ARBA00022777"/>
    </source>
</evidence>
<dbReference type="GeneID" id="134290138"/>
<evidence type="ECO:0000256" key="1">
    <source>
        <dbReference type="ARBA" id="ARBA00009156"/>
    </source>
</evidence>
<proteinExistence type="inferred from homology"/>
<evidence type="ECO:0000313" key="6">
    <source>
        <dbReference type="EnsemblMetazoa" id="AALFPA23_007716.P10330"/>
    </source>
</evidence>
<feature type="domain" description="Carbohydrate kinase FGGY N-terminal" evidence="5">
    <location>
        <begin position="12"/>
        <end position="244"/>
    </location>
</feature>
<reference evidence="6" key="2">
    <citation type="submission" date="2025-05" db="UniProtKB">
        <authorList>
            <consortium name="EnsemblMetazoa"/>
        </authorList>
    </citation>
    <scope>IDENTIFICATION</scope>
    <source>
        <strain evidence="6">Foshan</strain>
    </source>
</reference>
<keyword evidence="7" id="KW-1185">Reference proteome</keyword>
<sequence>MKVFKLPQFEELCSHEISINQIIRHEGWCEQDPVVLLETVHLCAIQACVKLEALGYLVSDIASIGITNQRETTVAWDKNTGKPLYNAIVWDDIRTNSTVDKVLARIPDQNRNHFRQISGLPISPNFSALKLCWLKENVPAVRRACREKRCYAGTIDTWLIWNLTGGPNGGAFVTDVTNASRTLLMNIETLFWDPILIKTFNLHVDMLPEIRSSSEIYGSLKYGGAMDGIPVSAILGNQQASLVGQQCIREGQAKNTYRKGCFLLYNTGTRCVHSTHGLVTTLAYKMGPQQPAVYALEGSVAVAGVAMKWLRDKLGLLKDIPVDSEKKATSRMENKALGTLPELRTVIQTKDIHEDIWPTESKPEKANQKFIPIPRIGMPKTSTEDA</sequence>
<feature type="compositionally biased region" description="Basic and acidic residues" evidence="4">
    <location>
        <begin position="358"/>
        <end position="367"/>
    </location>
</feature>
<dbReference type="EnsemblMetazoa" id="AALFPA23_007716.R10330">
    <property type="protein sequence ID" value="AALFPA23_007716.P10330"/>
    <property type="gene ID" value="AALFPA23_007716"/>
</dbReference>
<evidence type="ECO:0000256" key="4">
    <source>
        <dbReference type="SAM" id="MobiDB-lite"/>
    </source>
</evidence>
<accession>A0ABM1YBY3</accession>
<dbReference type="InterPro" id="IPR043129">
    <property type="entry name" value="ATPase_NBD"/>
</dbReference>
<evidence type="ECO:0000313" key="7">
    <source>
        <dbReference type="Proteomes" id="UP000069940"/>
    </source>
</evidence>
<name>A0ABM1YBY3_AEDAL</name>
<keyword evidence="2" id="KW-0808">Transferase</keyword>
<evidence type="ECO:0000256" key="2">
    <source>
        <dbReference type="ARBA" id="ARBA00022679"/>
    </source>
</evidence>
<reference evidence="7" key="1">
    <citation type="journal article" date="2015" name="Proc. Natl. Acad. Sci. U.S.A.">
        <title>Genome sequence of the Asian Tiger mosquito, Aedes albopictus, reveals insights into its biology, genetics, and evolution.</title>
        <authorList>
            <person name="Chen X.G."/>
            <person name="Jiang X."/>
            <person name="Gu J."/>
            <person name="Xu M."/>
            <person name="Wu Y."/>
            <person name="Deng Y."/>
            <person name="Zhang C."/>
            <person name="Bonizzoni M."/>
            <person name="Dermauw W."/>
            <person name="Vontas J."/>
            <person name="Armbruster P."/>
            <person name="Huang X."/>
            <person name="Yang Y."/>
            <person name="Zhang H."/>
            <person name="He W."/>
            <person name="Peng H."/>
            <person name="Liu Y."/>
            <person name="Wu K."/>
            <person name="Chen J."/>
            <person name="Lirakis M."/>
            <person name="Topalis P."/>
            <person name="Van Leeuwen T."/>
            <person name="Hall A.B."/>
            <person name="Jiang X."/>
            <person name="Thorpe C."/>
            <person name="Mueller R.L."/>
            <person name="Sun C."/>
            <person name="Waterhouse R.M."/>
            <person name="Yan G."/>
            <person name="Tu Z.J."/>
            <person name="Fang X."/>
            <person name="James A.A."/>
        </authorList>
    </citation>
    <scope>NUCLEOTIDE SEQUENCE [LARGE SCALE GENOMIC DNA]</scope>
    <source>
        <strain evidence="7">Foshan</strain>
    </source>
</reference>
<dbReference type="PANTHER" id="PTHR10196">
    <property type="entry name" value="SUGAR KINASE"/>
    <property type="match status" value="1"/>
</dbReference>